<dbReference type="AlphaFoldDB" id="A0AAD5M4W1"/>
<comment type="caution">
    <text evidence="3">The sequence shown here is derived from an EMBL/GenBank/DDBJ whole genome shotgun (WGS) entry which is preliminary data.</text>
</comment>
<evidence type="ECO:0000313" key="4">
    <source>
        <dbReference type="Proteomes" id="UP001209570"/>
    </source>
</evidence>
<gene>
    <name evidence="3" type="ORF">P43SY_000450</name>
</gene>
<reference evidence="3" key="1">
    <citation type="submission" date="2021-12" db="EMBL/GenBank/DDBJ databases">
        <title>Prjna785345.</title>
        <authorList>
            <person name="Rujirawat T."/>
            <person name="Krajaejun T."/>
        </authorList>
    </citation>
    <scope>NUCLEOTIDE SEQUENCE</scope>
    <source>
        <strain evidence="3">Pi057C3</strain>
    </source>
</reference>
<dbReference type="PANTHER" id="PTHR21377">
    <property type="entry name" value="PROTEIN FAM210B, MITOCHONDRIAL"/>
    <property type="match status" value="1"/>
</dbReference>
<organism evidence="3 4">
    <name type="scientific">Pythium insidiosum</name>
    <name type="common">Pythiosis disease agent</name>
    <dbReference type="NCBI Taxonomy" id="114742"/>
    <lineage>
        <taxon>Eukaryota</taxon>
        <taxon>Sar</taxon>
        <taxon>Stramenopiles</taxon>
        <taxon>Oomycota</taxon>
        <taxon>Peronosporomycetes</taxon>
        <taxon>Pythiales</taxon>
        <taxon>Pythiaceae</taxon>
        <taxon>Pythium</taxon>
    </lineage>
</organism>
<dbReference type="GO" id="GO:0005739">
    <property type="term" value="C:mitochondrion"/>
    <property type="evidence" value="ECO:0007669"/>
    <property type="project" value="TreeGrafter"/>
</dbReference>
<feature type="compositionally biased region" description="Low complexity" evidence="1">
    <location>
        <begin position="126"/>
        <end position="141"/>
    </location>
</feature>
<keyword evidence="4" id="KW-1185">Reference proteome</keyword>
<name>A0AAD5M4W1_PYTIN</name>
<feature type="region of interest" description="Disordered" evidence="1">
    <location>
        <begin position="126"/>
        <end position="149"/>
    </location>
</feature>
<evidence type="ECO:0000256" key="1">
    <source>
        <dbReference type="SAM" id="MobiDB-lite"/>
    </source>
</evidence>
<dbReference type="InterPro" id="IPR009688">
    <property type="entry name" value="FAM210A/B-like_dom"/>
</dbReference>
<dbReference type="Pfam" id="PF06916">
    <property type="entry name" value="FAM210A-B_dom"/>
    <property type="match status" value="1"/>
</dbReference>
<evidence type="ECO:0000313" key="3">
    <source>
        <dbReference type="EMBL" id="KAJ0402135.1"/>
    </source>
</evidence>
<protein>
    <recommendedName>
        <fullName evidence="2">DUF1279 domain-containing protein</fullName>
    </recommendedName>
</protein>
<feature type="domain" description="DUF1279" evidence="2">
    <location>
        <begin position="26"/>
        <end position="112"/>
    </location>
</feature>
<dbReference type="EMBL" id="JAKCXM010000110">
    <property type="protein sequence ID" value="KAJ0402135.1"/>
    <property type="molecule type" value="Genomic_DNA"/>
</dbReference>
<dbReference type="InterPro" id="IPR045866">
    <property type="entry name" value="FAM210A/B-like"/>
</dbReference>
<dbReference type="Proteomes" id="UP001209570">
    <property type="component" value="Unassembled WGS sequence"/>
</dbReference>
<proteinExistence type="predicted"/>
<evidence type="ECO:0000259" key="2">
    <source>
        <dbReference type="Pfam" id="PF06916"/>
    </source>
</evidence>
<dbReference type="PANTHER" id="PTHR21377:SF18">
    <property type="entry name" value="DUF1279 DOMAIN-CONTAINING PROTEIN"/>
    <property type="match status" value="1"/>
</dbReference>
<sequence length="149" mass="15720">MESTTSTIASETTDGIASEALSWHERAKTFAMEYGKVGICTHAVLSALSFSIIYVGVSSGVDVSSILDAVGMNTSSKHDAAANSAGSALIAYTIYKILAPVRWPLTFAVTPVVVRGLRRRGYMLPAAASTPRSTSSSPRSSSTDDSRKR</sequence>
<accession>A0AAD5M4W1</accession>